<gene>
    <name evidence="2" type="ORF">KCG34_11915</name>
</gene>
<dbReference type="EMBL" id="CP073078">
    <property type="protein sequence ID" value="QUD90511.1"/>
    <property type="molecule type" value="Genomic_DNA"/>
</dbReference>
<evidence type="ECO:0000313" key="3">
    <source>
        <dbReference type="Proteomes" id="UP000676409"/>
    </source>
</evidence>
<dbReference type="KEGG" id="caul:KCG34_11915"/>
<dbReference type="RefSeq" id="WP_211940562.1">
    <property type="nucleotide sequence ID" value="NZ_CP073078.1"/>
</dbReference>
<feature type="domain" description="ThuA-like" evidence="1">
    <location>
        <begin position="53"/>
        <end position="262"/>
    </location>
</feature>
<keyword evidence="3" id="KW-1185">Reference proteome</keyword>
<dbReference type="InterPro" id="IPR029010">
    <property type="entry name" value="ThuA-like"/>
</dbReference>
<organism evidence="2 3">
    <name type="scientific">Phenylobacterium montanum</name>
    <dbReference type="NCBI Taxonomy" id="2823693"/>
    <lineage>
        <taxon>Bacteria</taxon>
        <taxon>Pseudomonadati</taxon>
        <taxon>Pseudomonadota</taxon>
        <taxon>Alphaproteobacteria</taxon>
        <taxon>Caulobacterales</taxon>
        <taxon>Caulobacteraceae</taxon>
        <taxon>Phenylobacterium</taxon>
    </lineage>
</organism>
<evidence type="ECO:0000313" key="2">
    <source>
        <dbReference type="EMBL" id="QUD90511.1"/>
    </source>
</evidence>
<dbReference type="Proteomes" id="UP000676409">
    <property type="component" value="Chromosome"/>
</dbReference>
<protein>
    <submittedName>
        <fullName evidence="2">ThuA domain-containing protein</fullName>
    </submittedName>
</protein>
<dbReference type="PANTHER" id="PTHR40469:SF2">
    <property type="entry name" value="GALACTOSE-BINDING DOMAIN-LIKE SUPERFAMILY PROTEIN"/>
    <property type="match status" value="1"/>
</dbReference>
<dbReference type="AlphaFoldDB" id="A0A975IYJ2"/>
<dbReference type="InterPro" id="IPR029062">
    <property type="entry name" value="Class_I_gatase-like"/>
</dbReference>
<reference evidence="2" key="1">
    <citation type="submission" date="2021-04" db="EMBL/GenBank/DDBJ databases">
        <title>The complete genome sequence of Caulobacter sp. S6.</title>
        <authorList>
            <person name="Tang Y."/>
            <person name="Ouyang W."/>
            <person name="Liu Q."/>
            <person name="Huang B."/>
            <person name="Guo Z."/>
            <person name="Lei P."/>
        </authorList>
    </citation>
    <scope>NUCLEOTIDE SEQUENCE</scope>
    <source>
        <strain evidence="2">S6</strain>
    </source>
</reference>
<dbReference type="Gene3D" id="3.40.50.880">
    <property type="match status" value="1"/>
</dbReference>
<dbReference type="PANTHER" id="PTHR40469">
    <property type="entry name" value="SECRETED GLYCOSYL HYDROLASE"/>
    <property type="match status" value="1"/>
</dbReference>
<sequence>MPVVRYGQPLNVMVAAKGHPYQRDPFMAMFDDLPGVACTLVEQPLAARLMNPDGMKGFDALVLYDMPGLDFGAADRPAYVEPDEAFKAGFLALLDRGIGVVALHHAIAGWPAWPEYAELLGGRFLYKPGPLLGSLRPDSGYRHDVVHTVEFADPGHPVVSGLPQSFALTDELYLFEVFEDLVTPLLRSGHAFTRDGFYSASQAVAGRMFSNEGWAHADGSNLVGWTKRARNSPLVYLQPGDGPSTYADPNYRRLIENAIRWAAAEARA</sequence>
<accession>A0A975IYJ2</accession>
<dbReference type="SUPFAM" id="SSF52317">
    <property type="entry name" value="Class I glutamine amidotransferase-like"/>
    <property type="match status" value="1"/>
</dbReference>
<name>A0A975IYJ2_9CAUL</name>
<evidence type="ECO:0000259" key="1">
    <source>
        <dbReference type="Pfam" id="PF06283"/>
    </source>
</evidence>
<dbReference type="Pfam" id="PF06283">
    <property type="entry name" value="ThuA"/>
    <property type="match status" value="1"/>
</dbReference>
<proteinExistence type="predicted"/>